<reference evidence="2 3" key="1">
    <citation type="submission" date="2020-06" db="EMBL/GenBank/DDBJ databases">
        <title>Rheinheimera sp. nov., a marine bacterium isolated from coastal.</title>
        <authorList>
            <person name="Yu Q."/>
            <person name="Qi Y."/>
            <person name="Pu J."/>
        </authorList>
    </citation>
    <scope>NUCLEOTIDE SEQUENCE [LARGE SCALE GENOMIC DNA]</scope>
    <source>
        <strain evidence="2 3">YQF-2</strain>
    </source>
</reference>
<keyword evidence="3" id="KW-1185">Reference proteome</keyword>
<comment type="caution">
    <text evidence="2">The sequence shown here is derived from an EMBL/GenBank/DDBJ whole genome shotgun (WGS) entry which is preliminary data.</text>
</comment>
<feature type="domain" description="DUF3601" evidence="1">
    <location>
        <begin position="23"/>
        <end position="90"/>
    </location>
</feature>
<evidence type="ECO:0000313" key="2">
    <source>
        <dbReference type="EMBL" id="NRQ43965.1"/>
    </source>
</evidence>
<dbReference type="Pfam" id="PF12208">
    <property type="entry name" value="DUF3601"/>
    <property type="match status" value="1"/>
</dbReference>
<dbReference type="Gene3D" id="2.30.30.350">
    <property type="entry name" value="mobile metagenome of vibrio cholerae. Integron cassette protein vch_cass4"/>
    <property type="match status" value="1"/>
</dbReference>
<dbReference type="Proteomes" id="UP000523161">
    <property type="component" value="Unassembled WGS sequence"/>
</dbReference>
<sequence>MYGPEKLGFWSSAKAPNCGSQHQFLISGKRYRVIREFADYDRHLHCEGEEWLFLGYSFLPYDDGLSWFVSFDGKQEWHIPMQWRDEEQGATIDALDQFVQAI</sequence>
<evidence type="ECO:0000259" key="1">
    <source>
        <dbReference type="Pfam" id="PF12208"/>
    </source>
</evidence>
<accession>A0A7Y5EIW3</accession>
<name>A0A7Y5EIW3_9GAMM</name>
<evidence type="ECO:0000313" key="3">
    <source>
        <dbReference type="Proteomes" id="UP000523161"/>
    </source>
</evidence>
<dbReference type="RefSeq" id="WP_173502200.1">
    <property type="nucleotide sequence ID" value="NZ_JABSOD010000020.1"/>
</dbReference>
<dbReference type="AlphaFoldDB" id="A0A7Y5EIW3"/>
<gene>
    <name evidence="2" type="ORF">HRH59_15575</name>
</gene>
<proteinExistence type="predicted"/>
<dbReference type="EMBL" id="JABSOD010000020">
    <property type="protein sequence ID" value="NRQ43965.1"/>
    <property type="molecule type" value="Genomic_DNA"/>
</dbReference>
<protein>
    <submittedName>
        <fullName evidence="2">DUF3601 domain-containing protein</fullName>
    </submittedName>
</protein>
<dbReference type="InterPro" id="IPR022020">
    <property type="entry name" value="DUF3601"/>
</dbReference>
<organism evidence="2 3">
    <name type="scientific">Rheinheimera lutimaris</name>
    <dbReference type="NCBI Taxonomy" id="2740584"/>
    <lineage>
        <taxon>Bacteria</taxon>
        <taxon>Pseudomonadati</taxon>
        <taxon>Pseudomonadota</taxon>
        <taxon>Gammaproteobacteria</taxon>
        <taxon>Chromatiales</taxon>
        <taxon>Chromatiaceae</taxon>
        <taxon>Rheinheimera</taxon>
    </lineage>
</organism>